<dbReference type="AlphaFoldDB" id="A1JUC2"/>
<gene>
    <name evidence="1" type="ordered locus">YEP0074</name>
</gene>
<dbReference type="KEGG" id="yen:YEP0074"/>
<sequence>MIFYLYGLLAPPITRRFGFTQRKPNSPPALHLVFYQLATNTRCGVWRCRVRLSGGVQPLPVSAAR</sequence>
<keyword evidence="1" id="KW-0614">Plasmid</keyword>
<proteinExistence type="predicted"/>
<accession>A1JUC2</accession>
<evidence type="ECO:0000313" key="2">
    <source>
        <dbReference type="Proteomes" id="UP000000642"/>
    </source>
</evidence>
<geneLocation type="plasmid" evidence="1 2">
    <name>pYVe8081</name>
</geneLocation>
<protein>
    <submittedName>
        <fullName evidence="1">Uncharacterized protein</fullName>
    </submittedName>
</protein>
<dbReference type="Proteomes" id="UP000000642">
    <property type="component" value="Plasmid pYVe8081"/>
</dbReference>
<dbReference type="EMBL" id="AM286416">
    <property type="protein sequence ID" value="CAL10094.1"/>
    <property type="molecule type" value="Genomic_DNA"/>
</dbReference>
<reference evidence="1 2" key="1">
    <citation type="journal article" date="2006" name="PLoS Genet.">
        <title>The complete genome sequence and comparative genome analysis of the high pathogenicity Yersinia enterocolitica strain 8081.</title>
        <authorList>
            <person name="Thomson N.R."/>
            <person name="Howard S."/>
            <person name="Wren B.W."/>
            <person name="Holden M.T.G."/>
            <person name="Crossman L."/>
            <person name="Challis G.L."/>
            <person name="Churcher C."/>
            <person name="Mungall K."/>
            <person name="Brooks K."/>
            <person name="Chillingworth T."/>
            <person name="Feltwell T."/>
            <person name="Abdellah Z."/>
            <person name="Hauser H."/>
            <person name="Jagels K."/>
            <person name="Maddison M."/>
            <person name="Moule S."/>
            <person name="Sanders M."/>
            <person name="Whitehead S."/>
            <person name="Quail M.A."/>
            <person name="Dougan G."/>
            <person name="Parkhill J."/>
            <person name="Prentice M.B."/>
        </authorList>
    </citation>
    <scope>NUCLEOTIDE SEQUENCE [LARGE SCALE GENOMIC DNA]</scope>
    <source>
        <strain evidence="2">NCTC 13174 / 8081</strain>
        <plasmid evidence="2">Plasmid pYVe8081</plasmid>
    </source>
</reference>
<dbReference type="HOGENOM" id="CLU_2848918_0_0_6"/>
<organism evidence="1 2">
    <name type="scientific">Yersinia enterocolitica serotype O:8 / biotype 1B (strain NCTC 13174 / 8081)</name>
    <dbReference type="NCBI Taxonomy" id="393305"/>
    <lineage>
        <taxon>Bacteria</taxon>
        <taxon>Pseudomonadati</taxon>
        <taxon>Pseudomonadota</taxon>
        <taxon>Gammaproteobacteria</taxon>
        <taxon>Enterobacterales</taxon>
        <taxon>Yersiniaceae</taxon>
        <taxon>Yersinia</taxon>
    </lineage>
</organism>
<evidence type="ECO:0000313" key="1">
    <source>
        <dbReference type="EMBL" id="CAL10094.1"/>
    </source>
</evidence>
<name>A1JUC2_YERE8</name>